<feature type="domain" description="C3H1-type" evidence="8">
    <location>
        <begin position="345"/>
        <end position="373"/>
    </location>
</feature>
<feature type="region of interest" description="Disordered" evidence="6">
    <location>
        <begin position="795"/>
        <end position="832"/>
    </location>
</feature>
<feature type="region of interest" description="Disordered" evidence="6">
    <location>
        <begin position="735"/>
        <end position="757"/>
    </location>
</feature>
<feature type="region of interest" description="Disordered" evidence="6">
    <location>
        <begin position="137"/>
        <end position="187"/>
    </location>
</feature>
<proteinExistence type="predicted"/>
<organism evidence="9 10">
    <name type="scientific">Coccomyxa viridis</name>
    <dbReference type="NCBI Taxonomy" id="1274662"/>
    <lineage>
        <taxon>Eukaryota</taxon>
        <taxon>Viridiplantae</taxon>
        <taxon>Chlorophyta</taxon>
        <taxon>core chlorophytes</taxon>
        <taxon>Trebouxiophyceae</taxon>
        <taxon>Trebouxiophyceae incertae sedis</taxon>
        <taxon>Coccomyxaceae</taxon>
        <taxon>Coccomyxa</taxon>
    </lineage>
</organism>
<feature type="zinc finger region" description="C3H1-type" evidence="5">
    <location>
        <begin position="568"/>
        <end position="595"/>
    </location>
</feature>
<dbReference type="InterPro" id="IPR015940">
    <property type="entry name" value="UBA"/>
</dbReference>
<dbReference type="Gene3D" id="4.10.1000.10">
    <property type="entry name" value="Zinc finger, CCCH-type"/>
    <property type="match status" value="4"/>
</dbReference>
<dbReference type="AlphaFoldDB" id="A0AAV1IL63"/>
<sequence>MSFRCWRGLNRFPPRFILPGNRPLGRKPQHRKRLEQGQLSLMECSYCHCAVAEADEYIEGYCSVQDCGQRAYHVECVQEYLRSGRADKKGCSNSSKLVAMKTRIESTPQEAMKRRMCPVGQDKVSLGAGVKPCTGMVESTTYHDRKKPKKKARPPPLPATSLSKIKEDSKKGVSQTAQPHHKVDAKDAQSKKMLDLHSSHHNAAFIGSGNAVLDEKGSRGRGAPNKARRTKLVLADNVQWSEEQIDVAIKQGSLSWDFRTRLCSSINGEEPCRLGAQCCNAHSLAELRVEAAIDMGYLSNDFKTSFCQAFLHSGHCENGVACMNAHNLGELRIFTAIQMNSMGSGFKTQRCKDYDDFKECPKGELCEYAHGSKQLRAEAAVQAGKLSNDYKTALCDMWCLGSPCTYGDQCFSAHGVADMRIQAAINAGKVKDVYKTAQCLKASCRRLHCHYYHNETDRLPAANYKAQYCLAYKETGQCTYGETCHFAHKCSELMNVDASSNFVTRPIEDDETTSILSTETAKSGDDNGGGHTRNGVRPGGAIVPLAVSNGKMPVAAPKAAVKQKRRKGPDLRLCKRFQETGNCTDPNCSLAHGAEDLEQRQMAARGERKAPAMVFNAATAPAPRLFSAEALDAIRQFKLSSCVEQLRAMGFTYENAAEAALVAAGDVSLAADTLTSGKMNGDAGIPEMRLQDEIDDLCCIANTLNISTVEVESAVMKHHGNHQEVMEELQAKEYDEPGHDESQHHLPDRLPRMPPRAPAALLNTSASTADKDEDDVAAYEQQMWGKVKLPIWGPQDASPFAPADTVSTSRDHPDKSQQALQHASGDVNLQTADEDSVWQEYRAEDFGHSAEPAHASAQDDDAMLEAAIQASKADIHAQQTAFQQSAAGPNHSNSHPGGSAGSHRHGTNGHAPTEQPQNGGHRPWFPPVHADLVKATSDSSSAAQHIPHKAISVTKEMAEDHTYDDVMTFLLGP</sequence>
<dbReference type="SMART" id="SM00356">
    <property type="entry name" value="ZnF_C3H1"/>
    <property type="match status" value="6"/>
</dbReference>
<dbReference type="EMBL" id="CAUYUE010000015">
    <property type="protein sequence ID" value="CAK0786679.1"/>
    <property type="molecule type" value="Genomic_DNA"/>
</dbReference>
<dbReference type="Pfam" id="PF00642">
    <property type="entry name" value="zf-CCCH"/>
    <property type="match status" value="1"/>
</dbReference>
<evidence type="ECO:0000256" key="5">
    <source>
        <dbReference type="PROSITE-ProRule" id="PRU00723"/>
    </source>
</evidence>
<evidence type="ECO:0000256" key="1">
    <source>
        <dbReference type="ARBA" id="ARBA00022723"/>
    </source>
</evidence>
<gene>
    <name evidence="9" type="ORF">CVIRNUC_009893</name>
</gene>
<comment type="caution">
    <text evidence="9">The sequence shown here is derived from an EMBL/GenBank/DDBJ whole genome shotgun (WGS) entry which is preliminary data.</text>
</comment>
<dbReference type="PROSITE" id="PS50103">
    <property type="entry name" value="ZF_C3H1"/>
    <property type="match status" value="5"/>
</dbReference>
<dbReference type="InterPro" id="IPR036855">
    <property type="entry name" value="Znf_CCCH_sf"/>
</dbReference>
<keyword evidence="3 5" id="KW-0863">Zinc-finger</keyword>
<dbReference type="PANTHER" id="PTHR12547">
    <property type="entry name" value="CCCH ZINC FINGER/TIS11-RELATED"/>
    <property type="match status" value="1"/>
</dbReference>
<dbReference type="InterPro" id="IPR009060">
    <property type="entry name" value="UBA-like_sf"/>
</dbReference>
<keyword evidence="4 5" id="KW-0862">Zinc</keyword>
<evidence type="ECO:0000256" key="3">
    <source>
        <dbReference type="ARBA" id="ARBA00022771"/>
    </source>
</evidence>
<feature type="domain" description="C3H1-type" evidence="8">
    <location>
        <begin position="568"/>
        <end position="595"/>
    </location>
</feature>
<keyword evidence="2" id="KW-0677">Repeat</keyword>
<feature type="compositionally biased region" description="Basic residues" evidence="6">
    <location>
        <begin position="144"/>
        <end position="153"/>
    </location>
</feature>
<dbReference type="InterPro" id="IPR045877">
    <property type="entry name" value="ZFP36-like"/>
</dbReference>
<dbReference type="SMART" id="SM00165">
    <property type="entry name" value="UBA"/>
    <property type="match status" value="1"/>
</dbReference>
<feature type="region of interest" description="Disordered" evidence="6">
    <location>
        <begin position="511"/>
        <end position="539"/>
    </location>
</feature>
<feature type="compositionally biased region" description="Basic and acidic residues" evidence="6">
    <location>
        <begin position="735"/>
        <end position="751"/>
    </location>
</feature>
<dbReference type="Proteomes" id="UP001314263">
    <property type="component" value="Unassembled WGS sequence"/>
</dbReference>
<dbReference type="GO" id="GO:0003729">
    <property type="term" value="F:mRNA binding"/>
    <property type="evidence" value="ECO:0007669"/>
    <property type="project" value="InterPro"/>
</dbReference>
<feature type="compositionally biased region" description="Polar residues" evidence="6">
    <location>
        <begin position="816"/>
        <end position="831"/>
    </location>
</feature>
<name>A0AAV1IL63_9CHLO</name>
<dbReference type="SUPFAM" id="SSF90229">
    <property type="entry name" value="CCCH zinc finger"/>
    <property type="match status" value="4"/>
</dbReference>
<feature type="domain" description="C3H1-type" evidence="8">
    <location>
        <begin position="463"/>
        <end position="491"/>
    </location>
</feature>
<feature type="zinc finger region" description="C3H1-type" evidence="5">
    <location>
        <begin position="389"/>
        <end position="417"/>
    </location>
</feature>
<evidence type="ECO:0000256" key="4">
    <source>
        <dbReference type="ARBA" id="ARBA00022833"/>
    </source>
</evidence>
<evidence type="ECO:0000313" key="9">
    <source>
        <dbReference type="EMBL" id="CAK0786679.1"/>
    </source>
</evidence>
<feature type="zinc finger region" description="C3H1-type" evidence="5">
    <location>
        <begin position="301"/>
        <end position="329"/>
    </location>
</feature>
<evidence type="ECO:0000259" key="7">
    <source>
        <dbReference type="PROSITE" id="PS50030"/>
    </source>
</evidence>
<feature type="domain" description="C3H1-type" evidence="8">
    <location>
        <begin position="301"/>
        <end position="329"/>
    </location>
</feature>
<evidence type="ECO:0000256" key="2">
    <source>
        <dbReference type="ARBA" id="ARBA00022737"/>
    </source>
</evidence>
<reference evidence="9 10" key="1">
    <citation type="submission" date="2023-10" db="EMBL/GenBank/DDBJ databases">
        <authorList>
            <person name="Maclean D."/>
            <person name="Macfadyen A."/>
        </authorList>
    </citation>
    <scope>NUCLEOTIDE SEQUENCE [LARGE SCALE GENOMIC DNA]</scope>
</reference>
<evidence type="ECO:0000259" key="8">
    <source>
        <dbReference type="PROSITE" id="PS50103"/>
    </source>
</evidence>
<dbReference type="PROSITE" id="PS50030">
    <property type="entry name" value="UBA"/>
    <property type="match status" value="1"/>
</dbReference>
<feature type="region of interest" description="Disordered" evidence="6">
    <location>
        <begin position="874"/>
        <end position="927"/>
    </location>
</feature>
<dbReference type="SUPFAM" id="SSF46934">
    <property type="entry name" value="UBA-like"/>
    <property type="match status" value="1"/>
</dbReference>
<feature type="domain" description="UBA" evidence="7">
    <location>
        <begin position="636"/>
        <end position="677"/>
    </location>
</feature>
<keyword evidence="10" id="KW-1185">Reference proteome</keyword>
<keyword evidence="1 5" id="KW-0479">Metal-binding</keyword>
<protein>
    <submittedName>
        <fullName evidence="9">Uncharacterized protein</fullName>
    </submittedName>
</protein>
<dbReference type="GO" id="GO:0008270">
    <property type="term" value="F:zinc ion binding"/>
    <property type="evidence" value="ECO:0007669"/>
    <property type="project" value="UniProtKB-KW"/>
</dbReference>
<dbReference type="PANTHER" id="PTHR12547:SF18">
    <property type="entry name" value="PROTEIN TIS11"/>
    <property type="match status" value="1"/>
</dbReference>
<feature type="zinc finger region" description="C3H1-type" evidence="5">
    <location>
        <begin position="345"/>
        <end position="373"/>
    </location>
</feature>
<feature type="compositionally biased region" description="Polar residues" evidence="6">
    <location>
        <begin position="877"/>
        <end position="896"/>
    </location>
</feature>
<feature type="zinc finger region" description="C3H1-type" evidence="5">
    <location>
        <begin position="463"/>
        <end position="491"/>
    </location>
</feature>
<dbReference type="InterPro" id="IPR000571">
    <property type="entry name" value="Znf_CCCH"/>
</dbReference>
<evidence type="ECO:0000256" key="6">
    <source>
        <dbReference type="SAM" id="MobiDB-lite"/>
    </source>
</evidence>
<accession>A0AAV1IL63</accession>
<feature type="domain" description="C3H1-type" evidence="8">
    <location>
        <begin position="389"/>
        <end position="417"/>
    </location>
</feature>
<evidence type="ECO:0000313" key="10">
    <source>
        <dbReference type="Proteomes" id="UP001314263"/>
    </source>
</evidence>